<dbReference type="GO" id="GO:0005732">
    <property type="term" value="C:sno(s)RNA-containing ribonucleoprotein complex"/>
    <property type="evidence" value="ECO:0007669"/>
    <property type="project" value="InterPro"/>
</dbReference>
<dbReference type="Pfam" id="PF04410">
    <property type="entry name" value="Gar1"/>
    <property type="match status" value="1"/>
</dbReference>
<dbReference type="Gene3D" id="2.40.10.230">
    <property type="entry name" value="Probable tRNA pseudouridine synthase domain"/>
    <property type="match status" value="1"/>
</dbReference>
<dbReference type="InterPro" id="IPR007504">
    <property type="entry name" value="H/ACA_rnp_Gar1/Naf1"/>
</dbReference>
<dbReference type="GO" id="GO:0006364">
    <property type="term" value="P:rRNA processing"/>
    <property type="evidence" value="ECO:0007669"/>
    <property type="project" value="UniProtKB-KW"/>
</dbReference>
<feature type="region of interest" description="Disordered" evidence="9">
    <location>
        <begin position="219"/>
        <end position="238"/>
    </location>
</feature>
<dbReference type="GeneID" id="108743626"/>
<comment type="subcellular location">
    <subcellularLocation>
        <location evidence="1">Nucleus</location>
    </subcellularLocation>
</comment>
<evidence type="ECO:0000256" key="1">
    <source>
        <dbReference type="ARBA" id="ARBA00004123"/>
    </source>
</evidence>
<dbReference type="GO" id="GO:0000493">
    <property type="term" value="P:box H/ACA snoRNP assembly"/>
    <property type="evidence" value="ECO:0007669"/>
    <property type="project" value="InterPro"/>
</dbReference>
<reference evidence="11" key="1">
    <citation type="submission" date="2025-08" db="UniProtKB">
        <authorList>
            <consortium name="RefSeq"/>
        </authorList>
    </citation>
    <scope>IDENTIFICATION</scope>
    <source>
        <tissue evidence="11">Entire body</tissue>
    </source>
</reference>
<evidence type="ECO:0000256" key="9">
    <source>
        <dbReference type="SAM" id="MobiDB-lite"/>
    </source>
</evidence>
<accession>A0A7F5RDJ3</accession>
<dbReference type="GO" id="GO:0003723">
    <property type="term" value="F:RNA binding"/>
    <property type="evidence" value="ECO:0007669"/>
    <property type="project" value="UniProtKB-KW"/>
</dbReference>
<sequence length="851" mass="93854">MENLVDKATNNLAQKCTSNPMCSDNNLEFDVSDGSASNMKGDNNSNTEDKFKIEEVVASSLNSFEAFSCSSKANFDVKEELKSHQSLNIISEASFANSQNSEKREESLTISITSNQHNAINNTINNNKNCEYSNTGQLSGNLLPTSEKSTVNMSALLNLSVYKSDSEETDNDSNNSERESESQDMIPNLNKKIPMNENHVSNNKQTSASLCNYVIFSESSSEDSSSDSELINKPECEETDVIQNSACYRKIKESTSDSETSSSEESENEEDEQEVEEALVNTTNTNTAHKKTELPRVKGELTLDDLPPVPDLSSLKIDVKEEDCIQMGTITSIVDKLVMVQSLPETPAYDVDTLLFLEKGKRPLGHVYDVIGPVSSPMYAIRFNSRQEIDTRGITKELAVYSAPKTEHTQYVFLKELLRIKGSDASWQGDNEVPPEFVDFSDDEEEFSVTNCTNDEYEMYMNKRKRNSLERHQIFEMEMNQRNKLDSAYHKLKDSCEPKYKKNTNSNTHANRTFNPFAGNTTYTQPTTNFVRPSQPPAAFGILPQPQWSFVPTIPPPSPGFGMQPLFQNHFCQPFPTFASQVLAFPPMNVPPPCSVPPPVPPTLPPMNIPPPIAQSVASAPPTVMPINPLPPGTMPFPHQGIIKNGHNLQQTDRTSNTHRRHGNGSRNHSNSLGKTQSSASMSQQQQTNVPLPKSQTYGRQSTKAAPPVPCRPPMQSLPPSLRNGPLPMVTNYGMQPVYRPFANCMQTPAPIPPGNMNFRPNGNGTSIPKTQGTGQVCPMPYPPCLGLPKFTTPPPNVSSNGNRAIPPSGPHFSGGVATFGHVPPPPCTQNGRSRQNLGSQNGCGFYRKQF</sequence>
<name>A0A7F5RDJ3_AGRPL</name>
<dbReference type="InterPro" id="IPR009000">
    <property type="entry name" value="Transl_B-barrel_sf"/>
</dbReference>
<feature type="region of interest" description="Disordered" evidence="9">
    <location>
        <begin position="831"/>
        <end position="851"/>
    </location>
</feature>
<dbReference type="GO" id="GO:0001522">
    <property type="term" value="P:pseudouridine synthesis"/>
    <property type="evidence" value="ECO:0007669"/>
    <property type="project" value="InterPro"/>
</dbReference>
<feature type="compositionally biased region" description="Polar residues" evidence="9">
    <location>
        <begin position="665"/>
        <end position="676"/>
    </location>
</feature>
<dbReference type="SUPFAM" id="SSF50447">
    <property type="entry name" value="Translation proteins"/>
    <property type="match status" value="1"/>
</dbReference>
<dbReference type="OrthoDB" id="21550at2759"/>
<dbReference type="AlphaFoldDB" id="A0A7F5RDJ3"/>
<evidence type="ECO:0000256" key="4">
    <source>
        <dbReference type="ARBA" id="ARBA00022517"/>
    </source>
</evidence>
<dbReference type="Proteomes" id="UP000192223">
    <property type="component" value="Unplaced"/>
</dbReference>
<evidence type="ECO:0000256" key="8">
    <source>
        <dbReference type="ARBA" id="ARBA00023242"/>
    </source>
</evidence>
<evidence type="ECO:0000256" key="2">
    <source>
        <dbReference type="ARBA" id="ARBA00009801"/>
    </source>
</evidence>
<feature type="compositionally biased region" description="Polar residues" evidence="9">
    <location>
        <begin position="831"/>
        <end position="843"/>
    </location>
</feature>
<dbReference type="PANTHER" id="PTHR31633">
    <property type="entry name" value="H/ACA RIBONUCLEOPROTEIN COMPLEX NON-CORE SUBUNIT NAF1"/>
    <property type="match status" value="1"/>
</dbReference>
<dbReference type="InterPro" id="IPR038664">
    <property type="entry name" value="Gar1/Naf1_Cbf5-bd_sf"/>
</dbReference>
<dbReference type="PANTHER" id="PTHR31633:SF1">
    <property type="entry name" value="H_ACA RIBONUCLEOPROTEIN COMPLEX NON-CORE SUBUNIT NAF1"/>
    <property type="match status" value="1"/>
</dbReference>
<feature type="region of interest" description="Disordered" evidence="9">
    <location>
        <begin position="162"/>
        <end position="185"/>
    </location>
</feature>
<feature type="compositionally biased region" description="Pro residues" evidence="9">
    <location>
        <begin position="707"/>
        <end position="717"/>
    </location>
</feature>
<keyword evidence="10" id="KW-1185">Reference proteome</keyword>
<evidence type="ECO:0000256" key="6">
    <source>
        <dbReference type="ARBA" id="ARBA00022553"/>
    </source>
</evidence>
<evidence type="ECO:0000256" key="3">
    <source>
        <dbReference type="ARBA" id="ARBA00021438"/>
    </source>
</evidence>
<feature type="region of interest" description="Disordered" evidence="9">
    <location>
        <begin position="252"/>
        <end position="277"/>
    </location>
</feature>
<evidence type="ECO:0000313" key="10">
    <source>
        <dbReference type="Proteomes" id="UP000192223"/>
    </source>
</evidence>
<keyword evidence="8" id="KW-0539">Nucleus</keyword>
<feature type="region of interest" description="Disordered" evidence="9">
    <location>
        <begin position="649"/>
        <end position="721"/>
    </location>
</feature>
<keyword evidence="4" id="KW-0690">Ribosome biogenesis</keyword>
<feature type="compositionally biased region" description="Polar residues" evidence="9">
    <location>
        <begin position="688"/>
        <end position="704"/>
    </location>
</feature>
<dbReference type="GO" id="GO:0005634">
    <property type="term" value="C:nucleus"/>
    <property type="evidence" value="ECO:0007669"/>
    <property type="project" value="UniProtKB-SubCell"/>
</dbReference>
<dbReference type="RefSeq" id="XP_025834038.1">
    <property type="nucleotide sequence ID" value="XM_025978253.1"/>
</dbReference>
<keyword evidence="7" id="KW-0694">RNA-binding</keyword>
<dbReference type="KEGG" id="apln:108743626"/>
<evidence type="ECO:0000256" key="7">
    <source>
        <dbReference type="ARBA" id="ARBA00022884"/>
    </source>
</evidence>
<feature type="compositionally biased region" description="Acidic residues" evidence="9">
    <location>
        <begin position="262"/>
        <end position="277"/>
    </location>
</feature>
<proteinExistence type="inferred from homology"/>
<comment type="similarity">
    <text evidence="2">Belongs to the NAF1 family.</text>
</comment>
<dbReference type="InterPro" id="IPR040309">
    <property type="entry name" value="Naf1"/>
</dbReference>
<keyword evidence="6" id="KW-0597">Phosphoprotein</keyword>
<evidence type="ECO:0000256" key="5">
    <source>
        <dbReference type="ARBA" id="ARBA00022552"/>
    </source>
</evidence>
<protein>
    <recommendedName>
        <fullName evidence="3">H/ACA ribonucleoprotein complex non-core subunit NAF1</fullName>
    </recommendedName>
</protein>
<organism evidence="10 11">
    <name type="scientific">Agrilus planipennis</name>
    <name type="common">Emerald ash borer</name>
    <name type="synonym">Agrilus marcopoli</name>
    <dbReference type="NCBI Taxonomy" id="224129"/>
    <lineage>
        <taxon>Eukaryota</taxon>
        <taxon>Metazoa</taxon>
        <taxon>Ecdysozoa</taxon>
        <taxon>Arthropoda</taxon>
        <taxon>Hexapoda</taxon>
        <taxon>Insecta</taxon>
        <taxon>Pterygota</taxon>
        <taxon>Neoptera</taxon>
        <taxon>Endopterygota</taxon>
        <taxon>Coleoptera</taxon>
        <taxon>Polyphaga</taxon>
        <taxon>Elateriformia</taxon>
        <taxon>Buprestoidea</taxon>
        <taxon>Buprestidae</taxon>
        <taxon>Agrilinae</taxon>
        <taxon>Agrilus</taxon>
    </lineage>
</organism>
<evidence type="ECO:0000313" key="11">
    <source>
        <dbReference type="RefSeq" id="XP_025834038.1"/>
    </source>
</evidence>
<feature type="compositionally biased region" description="Low complexity" evidence="9">
    <location>
        <begin position="677"/>
        <end position="687"/>
    </location>
</feature>
<dbReference type="InParanoid" id="A0A7F5RDJ3"/>
<gene>
    <name evidence="11" type="primary">LOC108743626</name>
</gene>
<keyword evidence="5" id="KW-0698">rRNA processing</keyword>